<evidence type="ECO:0000313" key="4">
    <source>
        <dbReference type="Proteomes" id="UP000472676"/>
    </source>
</evidence>
<sequence length="290" mass="32134">MRSARPRISHEELVHEHGSDRKEGGPEGAARTRLARGQRGRFVRPLVRRRLRRAVRRRSEAERPDRADHGRCRGREAAGTACRHAVRVRRRRDRADGSFRVPLASVRDRSGGRLLAGGDDARRIPARGRGGWRAADDSRIGLRAHSACAPRRGVCRQRRRLDAPDPAGRQVSRAAGVKRATALRAADTARAFSALGDATRLRIVGRLADGGPLSIVRLAQGGAISRQAVTKHLRALEHAGLVRSRRAGRERLWQLEGQRLADARRYLDQISAQWDAAIARLRAFVEDAPA</sequence>
<dbReference type="EMBL" id="JAAMOW010000003">
    <property type="protein sequence ID" value="NGY04588.1"/>
    <property type="molecule type" value="Genomic_DNA"/>
</dbReference>
<accession>A0A6M2BQ61</accession>
<dbReference type="PANTHER" id="PTHR38600">
    <property type="entry name" value="TRANSCRIPTIONAL REGULATORY PROTEIN"/>
    <property type="match status" value="1"/>
</dbReference>
<dbReference type="SMART" id="SM00418">
    <property type="entry name" value="HTH_ARSR"/>
    <property type="match status" value="1"/>
</dbReference>
<dbReference type="GO" id="GO:0003700">
    <property type="term" value="F:DNA-binding transcription factor activity"/>
    <property type="evidence" value="ECO:0007669"/>
    <property type="project" value="InterPro"/>
</dbReference>
<evidence type="ECO:0000313" key="3">
    <source>
        <dbReference type="EMBL" id="NGY04588.1"/>
    </source>
</evidence>
<name>A0A6M2BQ61_9GAMM</name>
<feature type="region of interest" description="Disordered" evidence="1">
    <location>
        <begin position="1"/>
        <end position="41"/>
    </location>
</feature>
<dbReference type="Pfam" id="PF12840">
    <property type="entry name" value="HTH_20"/>
    <property type="match status" value="1"/>
</dbReference>
<dbReference type="InterPro" id="IPR001845">
    <property type="entry name" value="HTH_ArsR_DNA-bd_dom"/>
</dbReference>
<dbReference type="Proteomes" id="UP000472676">
    <property type="component" value="Unassembled WGS sequence"/>
</dbReference>
<dbReference type="CDD" id="cd00090">
    <property type="entry name" value="HTH_ARSR"/>
    <property type="match status" value="1"/>
</dbReference>
<dbReference type="PRINTS" id="PR00778">
    <property type="entry name" value="HTHARSR"/>
</dbReference>
<evidence type="ECO:0000256" key="1">
    <source>
        <dbReference type="SAM" id="MobiDB-lite"/>
    </source>
</evidence>
<dbReference type="AlphaFoldDB" id="A0A6M2BQ61"/>
<gene>
    <name evidence="3" type="ORF">G7Y85_07425</name>
</gene>
<dbReference type="PANTHER" id="PTHR38600:SF2">
    <property type="entry name" value="SLL0088 PROTEIN"/>
    <property type="match status" value="1"/>
</dbReference>
<keyword evidence="4" id="KW-1185">Reference proteome</keyword>
<reference evidence="3 4" key="1">
    <citation type="journal article" date="2014" name="Int. J. Syst. Evol. Microbiol.">
        <title>Solimonas terrae sp. nov., isolated from soil.</title>
        <authorList>
            <person name="Kim S.J."/>
            <person name="Moon J.Y."/>
            <person name="Weon H.Y."/>
            <person name="Ahn J.H."/>
            <person name="Chen W.M."/>
            <person name="Kwon S.W."/>
        </authorList>
    </citation>
    <scope>NUCLEOTIDE SEQUENCE [LARGE SCALE GENOMIC DNA]</scope>
    <source>
        <strain evidence="3 4">KIS83-12</strain>
    </source>
</reference>
<evidence type="ECO:0000259" key="2">
    <source>
        <dbReference type="PROSITE" id="PS50987"/>
    </source>
</evidence>
<dbReference type="SUPFAM" id="SSF46785">
    <property type="entry name" value="Winged helix' DNA-binding domain"/>
    <property type="match status" value="1"/>
</dbReference>
<dbReference type="NCBIfam" id="NF033788">
    <property type="entry name" value="HTH_metalloreg"/>
    <property type="match status" value="1"/>
</dbReference>
<dbReference type="Gene3D" id="1.10.10.10">
    <property type="entry name" value="Winged helix-like DNA-binding domain superfamily/Winged helix DNA-binding domain"/>
    <property type="match status" value="1"/>
</dbReference>
<proteinExistence type="predicted"/>
<feature type="domain" description="HTH arsR-type" evidence="2">
    <location>
        <begin position="180"/>
        <end position="275"/>
    </location>
</feature>
<protein>
    <submittedName>
        <fullName evidence="3">Winged helix-turn-helix transcriptional regulator</fullName>
    </submittedName>
</protein>
<comment type="caution">
    <text evidence="3">The sequence shown here is derived from an EMBL/GenBank/DDBJ whole genome shotgun (WGS) entry which is preliminary data.</text>
</comment>
<organism evidence="3 4">
    <name type="scientific">Solimonas terrae</name>
    <dbReference type="NCBI Taxonomy" id="1396819"/>
    <lineage>
        <taxon>Bacteria</taxon>
        <taxon>Pseudomonadati</taxon>
        <taxon>Pseudomonadota</taxon>
        <taxon>Gammaproteobacteria</taxon>
        <taxon>Nevskiales</taxon>
        <taxon>Nevskiaceae</taxon>
        <taxon>Solimonas</taxon>
    </lineage>
</organism>
<feature type="compositionally biased region" description="Basic and acidic residues" evidence="1">
    <location>
        <begin position="8"/>
        <end position="25"/>
    </location>
</feature>
<dbReference type="PROSITE" id="PS50987">
    <property type="entry name" value="HTH_ARSR_2"/>
    <property type="match status" value="1"/>
</dbReference>
<dbReference type="InterPro" id="IPR011991">
    <property type="entry name" value="ArsR-like_HTH"/>
</dbReference>
<dbReference type="InterPro" id="IPR036390">
    <property type="entry name" value="WH_DNA-bd_sf"/>
</dbReference>
<dbReference type="InterPro" id="IPR036388">
    <property type="entry name" value="WH-like_DNA-bd_sf"/>
</dbReference>